<evidence type="ECO:0000313" key="2">
    <source>
        <dbReference type="Proteomes" id="UP000295063"/>
    </source>
</evidence>
<evidence type="ECO:0000313" key="1">
    <source>
        <dbReference type="EMBL" id="TCL38081.1"/>
    </source>
</evidence>
<reference evidence="1 2" key="1">
    <citation type="submission" date="2019-03" db="EMBL/GenBank/DDBJ databases">
        <title>Genomic Encyclopedia of Type Strains, Phase IV (KMG-IV): sequencing the most valuable type-strain genomes for metagenomic binning, comparative biology and taxonomic classification.</title>
        <authorList>
            <person name="Goeker M."/>
        </authorList>
    </citation>
    <scope>NUCLEOTIDE SEQUENCE [LARGE SCALE GENOMIC DNA]</scope>
    <source>
        <strain evidence="1 2">DSM 15969</strain>
    </source>
</reference>
<protein>
    <submittedName>
        <fullName evidence="1">Uncharacterized protein</fullName>
    </submittedName>
</protein>
<gene>
    <name evidence="1" type="ORF">EV210_10447</name>
</gene>
<proteinExistence type="predicted"/>
<name>A0A4R1PYY9_9FIRM</name>
<dbReference type="AlphaFoldDB" id="A0A4R1PYY9"/>
<keyword evidence="2" id="KW-1185">Reference proteome</keyword>
<dbReference type="RefSeq" id="WP_132077512.1">
    <property type="nucleotide sequence ID" value="NZ_SLUI01000004.1"/>
</dbReference>
<sequence length="105" mass="11984">MTKVAAVRADLVDNYLEHVQQIAKSIGKIFMLDTGEGNDLEDEASGWYIEDLSGWLIEPSEIIHFIAARESDMHYKNFADSYVLAKWCKTASGTIDIDFKYYKNI</sequence>
<dbReference type="EMBL" id="SLUI01000004">
    <property type="protein sequence ID" value="TCL38081.1"/>
    <property type="molecule type" value="Genomic_DNA"/>
</dbReference>
<comment type="caution">
    <text evidence="1">The sequence shown here is derived from an EMBL/GenBank/DDBJ whole genome shotgun (WGS) entry which is preliminary data.</text>
</comment>
<accession>A0A4R1PYY9</accession>
<dbReference type="OrthoDB" id="3035642at2"/>
<dbReference type="Proteomes" id="UP000295063">
    <property type="component" value="Unassembled WGS sequence"/>
</dbReference>
<organism evidence="1 2">
    <name type="scientific">Anaerospora hongkongensis</name>
    <dbReference type="NCBI Taxonomy" id="244830"/>
    <lineage>
        <taxon>Bacteria</taxon>
        <taxon>Bacillati</taxon>
        <taxon>Bacillota</taxon>
        <taxon>Negativicutes</taxon>
        <taxon>Selenomonadales</taxon>
        <taxon>Sporomusaceae</taxon>
        <taxon>Anaerospora</taxon>
    </lineage>
</organism>